<keyword evidence="4" id="KW-1185">Reference proteome</keyword>
<proteinExistence type="predicted"/>
<evidence type="ECO:0000313" key="4">
    <source>
        <dbReference type="Proteomes" id="UP000271241"/>
    </source>
</evidence>
<feature type="signal peptide" evidence="2">
    <location>
        <begin position="1"/>
        <end position="20"/>
    </location>
</feature>
<feature type="chain" id="PRO_5020920790" evidence="2">
    <location>
        <begin position="21"/>
        <end position="258"/>
    </location>
</feature>
<feature type="region of interest" description="Disordered" evidence="1">
    <location>
        <begin position="23"/>
        <end position="54"/>
    </location>
</feature>
<dbReference type="AlphaFoldDB" id="A0A4P9XRT9"/>
<dbReference type="Proteomes" id="UP000271241">
    <property type="component" value="Unassembled WGS sequence"/>
</dbReference>
<organism evidence="3 4">
    <name type="scientific">Thamnocephalis sphaerospora</name>
    <dbReference type="NCBI Taxonomy" id="78915"/>
    <lineage>
        <taxon>Eukaryota</taxon>
        <taxon>Fungi</taxon>
        <taxon>Fungi incertae sedis</taxon>
        <taxon>Zoopagomycota</taxon>
        <taxon>Zoopagomycotina</taxon>
        <taxon>Zoopagomycetes</taxon>
        <taxon>Zoopagales</taxon>
        <taxon>Sigmoideomycetaceae</taxon>
        <taxon>Thamnocephalis</taxon>
    </lineage>
</organism>
<keyword evidence="2" id="KW-0732">Signal</keyword>
<name>A0A4P9XRT9_9FUNG</name>
<evidence type="ECO:0000256" key="2">
    <source>
        <dbReference type="SAM" id="SignalP"/>
    </source>
</evidence>
<feature type="compositionally biased region" description="Low complexity" evidence="1">
    <location>
        <begin position="23"/>
        <end position="48"/>
    </location>
</feature>
<reference evidence="4" key="1">
    <citation type="journal article" date="2018" name="Nat. Microbiol.">
        <title>Leveraging single-cell genomics to expand the fungal tree of life.</title>
        <authorList>
            <person name="Ahrendt S.R."/>
            <person name="Quandt C.A."/>
            <person name="Ciobanu D."/>
            <person name="Clum A."/>
            <person name="Salamov A."/>
            <person name="Andreopoulos B."/>
            <person name="Cheng J.F."/>
            <person name="Woyke T."/>
            <person name="Pelin A."/>
            <person name="Henrissat B."/>
            <person name="Reynolds N.K."/>
            <person name="Benny G.L."/>
            <person name="Smith M.E."/>
            <person name="James T.Y."/>
            <person name="Grigoriev I.V."/>
        </authorList>
    </citation>
    <scope>NUCLEOTIDE SEQUENCE [LARGE SCALE GENOMIC DNA]</scope>
    <source>
        <strain evidence="4">RSA 1356</strain>
    </source>
</reference>
<evidence type="ECO:0000313" key="3">
    <source>
        <dbReference type="EMBL" id="RKP08798.1"/>
    </source>
</evidence>
<feature type="compositionally biased region" description="Low complexity" evidence="1">
    <location>
        <begin position="221"/>
        <end position="230"/>
    </location>
</feature>
<protein>
    <submittedName>
        <fullName evidence="3">Uncharacterized protein</fullName>
    </submittedName>
</protein>
<sequence>MAKWMQAVLLMLAAATVVLAQGAPGASPQPSATSTTPPASAPTDGAAPPLSPKEAARQGIAIKNATVDCQVAVFSDDVQAQCSILNPPEGVGGNKGAEIVCSAPACTDTQIYTALNILSNKCKQEIEKQVPTVLSIFSQWYTHNLRRGILCAKDPADGSYCIAKPRQDDQEVLQCSECMRTQLNVYSSWKMPEGPRPTNNPVVQKDLTPPSGLSEACKNQSANGPSSSSAVSAHTQSLYEQTLMLLGLVGLGASTLLV</sequence>
<gene>
    <name evidence="3" type="ORF">THASP1DRAFT_29399</name>
</gene>
<feature type="region of interest" description="Disordered" evidence="1">
    <location>
        <begin position="189"/>
        <end position="230"/>
    </location>
</feature>
<accession>A0A4P9XRT9</accession>
<evidence type="ECO:0000256" key="1">
    <source>
        <dbReference type="SAM" id="MobiDB-lite"/>
    </source>
</evidence>
<dbReference type="EMBL" id="KZ992568">
    <property type="protein sequence ID" value="RKP08798.1"/>
    <property type="molecule type" value="Genomic_DNA"/>
</dbReference>